<dbReference type="GO" id="GO:0070929">
    <property type="term" value="P:trans-translation"/>
    <property type="evidence" value="ECO:0007669"/>
    <property type="project" value="UniProtKB-UniRule"/>
</dbReference>
<evidence type="ECO:0000256" key="1">
    <source>
        <dbReference type="ARBA" id="ARBA00022490"/>
    </source>
</evidence>
<accession>A0A1F6BWN2</accession>
<name>A0A1F6BWN2_9BACT</name>
<protein>
    <recommendedName>
        <fullName evidence="3">SsrA-binding protein</fullName>
    </recommendedName>
    <alternativeName>
        <fullName evidence="3">Small protein B</fullName>
    </alternativeName>
</protein>
<comment type="similarity">
    <text evidence="3">Belongs to the SmpB family.</text>
</comment>
<dbReference type="CDD" id="cd09294">
    <property type="entry name" value="SmpB"/>
    <property type="match status" value="1"/>
</dbReference>
<dbReference type="PANTHER" id="PTHR30308:SF2">
    <property type="entry name" value="SSRA-BINDING PROTEIN"/>
    <property type="match status" value="1"/>
</dbReference>
<dbReference type="STRING" id="1798475.A2837_02445"/>
<keyword evidence="2 3" id="KW-0694">RNA-binding</keyword>
<dbReference type="Proteomes" id="UP000176322">
    <property type="component" value="Unassembled WGS sequence"/>
</dbReference>
<evidence type="ECO:0000256" key="4">
    <source>
        <dbReference type="SAM" id="MobiDB-lite"/>
    </source>
</evidence>
<dbReference type="EMBL" id="MFKO01000008">
    <property type="protein sequence ID" value="OGG41354.1"/>
    <property type="molecule type" value="Genomic_DNA"/>
</dbReference>
<dbReference type="InterPro" id="IPR000037">
    <property type="entry name" value="SsrA-bd_prot"/>
</dbReference>
<comment type="function">
    <text evidence="3">Required for rescue of stalled ribosomes mediated by trans-translation. Binds to transfer-messenger RNA (tmRNA), required for stable association of tmRNA with ribosomes. tmRNA and SmpB together mimic tRNA shape, replacing the anticodon stem-loop with SmpB. tmRNA is encoded by the ssrA gene; the 2 termini fold to resemble tRNA(Ala) and it encodes a 'tag peptide', a short internal open reading frame. During trans-translation Ala-aminoacylated tmRNA acts like a tRNA, entering the A-site of stalled ribosomes, displacing the stalled mRNA. The ribosome then switches to translate the ORF on the tmRNA; the nascent peptide is terminated with the 'tag peptide' encoded by the tmRNA and targeted for degradation. The ribosome is freed to recommence translation, which seems to be the essential function of trans-translation.</text>
</comment>
<dbReference type="HAMAP" id="MF_00023">
    <property type="entry name" value="SmpB"/>
    <property type="match status" value="1"/>
</dbReference>
<dbReference type="GO" id="GO:0003723">
    <property type="term" value="F:RNA binding"/>
    <property type="evidence" value="ECO:0007669"/>
    <property type="project" value="UniProtKB-UniRule"/>
</dbReference>
<evidence type="ECO:0000256" key="2">
    <source>
        <dbReference type="ARBA" id="ARBA00022884"/>
    </source>
</evidence>
<dbReference type="SUPFAM" id="SSF74982">
    <property type="entry name" value="Small protein B (SmpB)"/>
    <property type="match status" value="1"/>
</dbReference>
<dbReference type="Gene3D" id="2.40.280.10">
    <property type="match status" value="1"/>
</dbReference>
<dbReference type="InterPro" id="IPR023620">
    <property type="entry name" value="SmpB"/>
</dbReference>
<dbReference type="Pfam" id="PF01668">
    <property type="entry name" value="SmpB"/>
    <property type="match status" value="1"/>
</dbReference>
<evidence type="ECO:0000313" key="5">
    <source>
        <dbReference type="EMBL" id="OGG41354.1"/>
    </source>
</evidence>
<dbReference type="NCBIfam" id="TIGR00086">
    <property type="entry name" value="smpB"/>
    <property type="match status" value="1"/>
</dbReference>
<keyword evidence="1 3" id="KW-0963">Cytoplasm</keyword>
<feature type="compositionally biased region" description="Basic and acidic residues" evidence="4">
    <location>
        <begin position="128"/>
        <end position="148"/>
    </location>
</feature>
<dbReference type="AlphaFoldDB" id="A0A1F6BWN2"/>
<dbReference type="NCBIfam" id="NF003843">
    <property type="entry name" value="PRK05422.1"/>
    <property type="match status" value="1"/>
</dbReference>
<sequence>MTDYVRNKKVTLNFELLDLFEAGAVLLGTEVKSIRQGQGKLDGSHVVVRGGEVYLVGASIPPFQKANAPTDYDNERVRKLLLSKKDILKLYNESEKKGLTIVPIRWYNTGSKLKLEIAVAKGKKKHDKRDTIKQRDTKREIERTLKTQ</sequence>
<reference evidence="5 6" key="1">
    <citation type="journal article" date="2016" name="Nat. Commun.">
        <title>Thousands of microbial genomes shed light on interconnected biogeochemical processes in an aquifer system.</title>
        <authorList>
            <person name="Anantharaman K."/>
            <person name="Brown C.T."/>
            <person name="Hug L.A."/>
            <person name="Sharon I."/>
            <person name="Castelle C.J."/>
            <person name="Probst A.J."/>
            <person name="Thomas B.C."/>
            <person name="Singh A."/>
            <person name="Wilkins M.J."/>
            <person name="Karaoz U."/>
            <person name="Brodie E.L."/>
            <person name="Williams K.H."/>
            <person name="Hubbard S.S."/>
            <person name="Banfield J.F."/>
        </authorList>
    </citation>
    <scope>NUCLEOTIDE SEQUENCE [LARGE SCALE GENOMIC DNA]</scope>
</reference>
<dbReference type="GO" id="GO:0005829">
    <property type="term" value="C:cytosol"/>
    <property type="evidence" value="ECO:0007669"/>
    <property type="project" value="TreeGrafter"/>
</dbReference>
<dbReference type="GO" id="GO:0070930">
    <property type="term" value="P:trans-translation-dependent protein tagging"/>
    <property type="evidence" value="ECO:0007669"/>
    <property type="project" value="TreeGrafter"/>
</dbReference>
<evidence type="ECO:0000313" key="6">
    <source>
        <dbReference type="Proteomes" id="UP000176322"/>
    </source>
</evidence>
<feature type="region of interest" description="Disordered" evidence="4">
    <location>
        <begin position="122"/>
        <end position="148"/>
    </location>
</feature>
<gene>
    <name evidence="3" type="primary">smpB</name>
    <name evidence="5" type="ORF">A2837_02445</name>
</gene>
<proteinExistence type="inferred from homology"/>
<comment type="subcellular location">
    <subcellularLocation>
        <location evidence="3">Cytoplasm</location>
    </subcellularLocation>
    <text evidence="3">The tmRNA-SmpB complex associates with stalled 70S ribosomes.</text>
</comment>
<comment type="caution">
    <text evidence="5">The sequence shown here is derived from an EMBL/GenBank/DDBJ whole genome shotgun (WGS) entry which is preliminary data.</text>
</comment>
<evidence type="ECO:0000256" key="3">
    <source>
        <dbReference type="HAMAP-Rule" id="MF_00023"/>
    </source>
</evidence>
<dbReference type="PANTHER" id="PTHR30308">
    <property type="entry name" value="TMRNA-BINDING COMPONENT OF TRANS-TRANSLATION TAGGING COMPLEX"/>
    <property type="match status" value="1"/>
</dbReference>
<organism evidence="5 6">
    <name type="scientific">Candidatus Kaiserbacteria bacterium RIFCSPHIGHO2_01_FULL_46_22</name>
    <dbReference type="NCBI Taxonomy" id="1798475"/>
    <lineage>
        <taxon>Bacteria</taxon>
        <taxon>Candidatus Kaiseribacteriota</taxon>
    </lineage>
</organism>